<comment type="caution">
    <text evidence="2">The sequence shown here is derived from an EMBL/GenBank/DDBJ whole genome shotgun (WGS) entry which is preliminary data.</text>
</comment>
<name>A0A9P9FH30_9HYPO</name>
<sequence>MEGPPKKRRLLFLHADTRNPPTQRRTRSKSLDSKVRRHLMVDIGMSRRKPSKAPQFVTFVWSSAETSGALSSTGQGEHSTSRDVDHLQVPAKDLVVPETAAQYTALYTAAPPILHALSVFEKEWGEDWFSAYGFTLIMIAGRNAMGSTCSTNTFWFPFAFRKSAFLHHYQQIFTSPNVLIPLYRRSARELRSLALERSLKTIQCVESRLSSSDASSATSDSVLHAVLALVCYNFTSLDFDQAIIHVKGMWMVIVARGGISTLEANQDLMLMISWVDITAALLHDTKPLFPLSAPMASASVFRDSGLETLPAPLLSVANDENTQNTRFMNVMSCIGDLNTLAVLVRFKLATKGIAIWDDEEQMGFLINLVTHQLLDQPLRSDPVTRWDIISEALRLGAMIWIIRVKRRCRSYPGTAEARISTLLKMLSSRSNAEHVWNSPDLRLVRLWLLVLCSISEPSGKDLATSMEMIASEMKESRSVSWVEIMADIRQMPWVDIFEPPCAKLGQRLLKDYLGTPI</sequence>
<dbReference type="Proteomes" id="UP000738349">
    <property type="component" value="Unassembled WGS sequence"/>
</dbReference>
<organism evidence="2 3">
    <name type="scientific">Dactylonectria macrodidyma</name>
    <dbReference type="NCBI Taxonomy" id="307937"/>
    <lineage>
        <taxon>Eukaryota</taxon>
        <taxon>Fungi</taxon>
        <taxon>Dikarya</taxon>
        <taxon>Ascomycota</taxon>
        <taxon>Pezizomycotina</taxon>
        <taxon>Sordariomycetes</taxon>
        <taxon>Hypocreomycetidae</taxon>
        <taxon>Hypocreales</taxon>
        <taxon>Nectriaceae</taxon>
        <taxon>Dactylonectria</taxon>
    </lineage>
</organism>
<dbReference type="PANTHER" id="PTHR37540:SF5">
    <property type="entry name" value="TRANSCRIPTION FACTOR DOMAIN-CONTAINING PROTEIN"/>
    <property type="match status" value="1"/>
</dbReference>
<reference evidence="2" key="1">
    <citation type="journal article" date="2021" name="Nat. Commun.">
        <title>Genetic determinants of endophytism in the Arabidopsis root mycobiome.</title>
        <authorList>
            <person name="Mesny F."/>
            <person name="Miyauchi S."/>
            <person name="Thiergart T."/>
            <person name="Pickel B."/>
            <person name="Atanasova L."/>
            <person name="Karlsson M."/>
            <person name="Huettel B."/>
            <person name="Barry K.W."/>
            <person name="Haridas S."/>
            <person name="Chen C."/>
            <person name="Bauer D."/>
            <person name="Andreopoulos W."/>
            <person name="Pangilinan J."/>
            <person name="LaButti K."/>
            <person name="Riley R."/>
            <person name="Lipzen A."/>
            <person name="Clum A."/>
            <person name="Drula E."/>
            <person name="Henrissat B."/>
            <person name="Kohler A."/>
            <person name="Grigoriev I.V."/>
            <person name="Martin F.M."/>
            <person name="Hacquard S."/>
        </authorList>
    </citation>
    <scope>NUCLEOTIDE SEQUENCE</scope>
    <source>
        <strain evidence="2">MPI-CAGE-AT-0147</strain>
    </source>
</reference>
<evidence type="ECO:0000256" key="1">
    <source>
        <dbReference type="ARBA" id="ARBA00023242"/>
    </source>
</evidence>
<dbReference type="Pfam" id="PF11951">
    <property type="entry name" value="Fungal_trans_2"/>
    <property type="match status" value="1"/>
</dbReference>
<dbReference type="EMBL" id="JAGMUV010000004">
    <property type="protein sequence ID" value="KAH7161697.1"/>
    <property type="molecule type" value="Genomic_DNA"/>
</dbReference>
<evidence type="ECO:0000313" key="2">
    <source>
        <dbReference type="EMBL" id="KAH7161697.1"/>
    </source>
</evidence>
<dbReference type="InterPro" id="IPR021858">
    <property type="entry name" value="Fun_TF"/>
</dbReference>
<keyword evidence="1" id="KW-0539">Nucleus</keyword>
<accession>A0A9P9FH30</accession>
<evidence type="ECO:0000313" key="3">
    <source>
        <dbReference type="Proteomes" id="UP000738349"/>
    </source>
</evidence>
<proteinExistence type="predicted"/>
<dbReference type="AlphaFoldDB" id="A0A9P9FH30"/>
<gene>
    <name evidence="2" type="ORF">EDB81DRAFT_683664</name>
</gene>
<protein>
    <submittedName>
        <fullName evidence="2">Uncharacterized protein</fullName>
    </submittedName>
</protein>
<dbReference type="OrthoDB" id="4159781at2759"/>
<keyword evidence="3" id="KW-1185">Reference proteome</keyword>
<dbReference type="PANTHER" id="PTHR37540">
    <property type="entry name" value="TRANSCRIPTION FACTOR (ACR-2), PUTATIVE-RELATED-RELATED"/>
    <property type="match status" value="1"/>
</dbReference>